<dbReference type="RefSeq" id="WP_146895276.1">
    <property type="nucleotide sequence ID" value="NZ_BJYS01000004.1"/>
</dbReference>
<reference evidence="2 3" key="1">
    <citation type="submission" date="2019-07" db="EMBL/GenBank/DDBJ databases">
        <title>Whole genome shotgun sequence of Adhaeribacter aerolatus NBRC 106133.</title>
        <authorList>
            <person name="Hosoyama A."/>
            <person name="Uohara A."/>
            <person name="Ohji S."/>
            <person name="Ichikawa N."/>
        </authorList>
    </citation>
    <scope>NUCLEOTIDE SEQUENCE [LARGE SCALE GENOMIC DNA]</scope>
    <source>
        <strain evidence="2 3">NBRC 106133</strain>
    </source>
</reference>
<dbReference type="Gene3D" id="1.25.40.10">
    <property type="entry name" value="Tetratricopeptide repeat domain"/>
    <property type="match status" value="1"/>
</dbReference>
<evidence type="ECO:0000313" key="3">
    <source>
        <dbReference type="Proteomes" id="UP000321532"/>
    </source>
</evidence>
<comment type="caution">
    <text evidence="2">The sequence shown here is derived from an EMBL/GenBank/DDBJ whole genome shotgun (WGS) entry which is preliminary data.</text>
</comment>
<gene>
    <name evidence="2" type="ORF">AAE02nite_08690</name>
</gene>
<dbReference type="InterPro" id="IPR011990">
    <property type="entry name" value="TPR-like_helical_dom_sf"/>
</dbReference>
<name>A0A512AU12_9BACT</name>
<dbReference type="OrthoDB" id="9813254at2"/>
<sequence>MKKTFLFLFPLLFLGVFSQAQTTDPKQQAAIDSVIRHMVIDSVNVTPEVIDTDGWLLLDESIKNELSGAVDNLYNFKYARAERQFRSLRRRYPDHPMPYFLLGLSQWWKIVPTNILTKQYDNAFFAYMDTTITYGERLLVKKKNNYEAAFFLAAAHGFAARLHSERKNWRKATVHSRHALNFMNKAKEANGLSPEFMFGEALYNYYAVWIGQNYPLLRPVLLFFPDGNKQLGLTQLKEVADNGFYTGLEAKFFLMKILANEENNQMGAYPISRFLATKYPDNAYFQRFYARLSFVIGNLSETERTSLQILDKLNRKMPGYESISGRYAAYFLGYINQNRKNIPKAKEYYQQAIAFAEQTDESKSGYAVHAYLNLARMSHEENNIKQAKQYYEMVKDLADDDKRAEKEAKTYLRKYRKV</sequence>
<proteinExistence type="predicted"/>
<dbReference type="SMART" id="SM00028">
    <property type="entry name" value="TPR"/>
    <property type="match status" value="2"/>
</dbReference>
<keyword evidence="3" id="KW-1185">Reference proteome</keyword>
<organism evidence="2 3">
    <name type="scientific">Adhaeribacter aerolatus</name>
    <dbReference type="NCBI Taxonomy" id="670289"/>
    <lineage>
        <taxon>Bacteria</taxon>
        <taxon>Pseudomonadati</taxon>
        <taxon>Bacteroidota</taxon>
        <taxon>Cytophagia</taxon>
        <taxon>Cytophagales</taxon>
        <taxon>Hymenobacteraceae</taxon>
        <taxon>Adhaeribacter</taxon>
    </lineage>
</organism>
<feature type="signal peptide" evidence="1">
    <location>
        <begin position="1"/>
        <end position="20"/>
    </location>
</feature>
<dbReference type="EMBL" id="BJYS01000004">
    <property type="protein sequence ID" value="GEO03205.1"/>
    <property type="molecule type" value="Genomic_DNA"/>
</dbReference>
<evidence type="ECO:0000256" key="1">
    <source>
        <dbReference type="SAM" id="SignalP"/>
    </source>
</evidence>
<feature type="chain" id="PRO_5022032800" evidence="1">
    <location>
        <begin position="21"/>
        <end position="418"/>
    </location>
</feature>
<dbReference type="Proteomes" id="UP000321532">
    <property type="component" value="Unassembled WGS sequence"/>
</dbReference>
<evidence type="ECO:0000313" key="2">
    <source>
        <dbReference type="EMBL" id="GEO03205.1"/>
    </source>
</evidence>
<dbReference type="AlphaFoldDB" id="A0A512AU12"/>
<dbReference type="SUPFAM" id="SSF48452">
    <property type="entry name" value="TPR-like"/>
    <property type="match status" value="1"/>
</dbReference>
<accession>A0A512AU12</accession>
<protein>
    <submittedName>
        <fullName evidence="2">Uncharacterized protein</fullName>
    </submittedName>
</protein>
<keyword evidence="1" id="KW-0732">Signal</keyword>
<dbReference type="InterPro" id="IPR019734">
    <property type="entry name" value="TPR_rpt"/>
</dbReference>